<evidence type="ECO:0000256" key="5">
    <source>
        <dbReference type="ARBA" id="ARBA00022630"/>
    </source>
</evidence>
<evidence type="ECO:0000256" key="9">
    <source>
        <dbReference type="ARBA" id="ARBA00023136"/>
    </source>
</evidence>
<feature type="binding site" evidence="11">
    <location>
        <position position="246"/>
    </location>
    <ligand>
        <name>FMN</name>
        <dbReference type="ChEBI" id="CHEBI:58210"/>
    </ligand>
</feature>
<dbReference type="GO" id="GO:0044205">
    <property type="term" value="P:'de novo' UMP biosynthetic process"/>
    <property type="evidence" value="ECO:0007669"/>
    <property type="project" value="UniProtKB-UniRule"/>
</dbReference>
<protein>
    <recommendedName>
        <fullName evidence="11">Dihydroorotate dehydrogenase (quinone)</fullName>
        <ecNumber evidence="11">1.3.5.2</ecNumber>
    </recommendedName>
    <alternativeName>
        <fullName evidence="11">DHOdehase</fullName>
        <shortName evidence="11">DHOD</shortName>
        <shortName evidence="11">DHODase</shortName>
    </alternativeName>
    <alternativeName>
        <fullName evidence="11">Dihydroorotate oxidase</fullName>
    </alternativeName>
</protein>
<evidence type="ECO:0000256" key="6">
    <source>
        <dbReference type="ARBA" id="ARBA00022643"/>
    </source>
</evidence>
<dbReference type="CDD" id="cd04738">
    <property type="entry name" value="DHOD_2_like"/>
    <property type="match status" value="1"/>
</dbReference>
<dbReference type="EC" id="1.3.5.2" evidence="11"/>
<organism evidence="13 14">
    <name type="scientific">Usitatibacter rugosus</name>
    <dbReference type="NCBI Taxonomy" id="2732067"/>
    <lineage>
        <taxon>Bacteria</taxon>
        <taxon>Pseudomonadati</taxon>
        <taxon>Pseudomonadota</taxon>
        <taxon>Betaproteobacteria</taxon>
        <taxon>Nitrosomonadales</taxon>
        <taxon>Usitatibacteraceae</taxon>
        <taxon>Usitatibacter</taxon>
    </lineage>
</organism>
<feature type="binding site" evidence="11">
    <location>
        <position position="139"/>
    </location>
    <ligand>
        <name>FMN</name>
        <dbReference type="ChEBI" id="CHEBI:58210"/>
    </ligand>
</feature>
<dbReference type="InterPro" id="IPR001295">
    <property type="entry name" value="Dihydroorotate_DH_CS"/>
</dbReference>
<dbReference type="NCBIfam" id="NF003645">
    <property type="entry name" value="PRK05286.1-2"/>
    <property type="match status" value="1"/>
</dbReference>
<dbReference type="SUPFAM" id="SSF51395">
    <property type="entry name" value="FMN-linked oxidoreductases"/>
    <property type="match status" value="1"/>
</dbReference>
<feature type="binding site" evidence="11">
    <location>
        <begin position="319"/>
        <end position="320"/>
    </location>
    <ligand>
        <name>FMN</name>
        <dbReference type="ChEBI" id="CHEBI:58210"/>
    </ligand>
</feature>
<dbReference type="GO" id="GO:0005886">
    <property type="term" value="C:plasma membrane"/>
    <property type="evidence" value="ECO:0007669"/>
    <property type="project" value="UniProtKB-SubCell"/>
</dbReference>
<gene>
    <name evidence="11 13" type="primary">pyrD</name>
    <name evidence="13" type="ORF">DSM104443_02718</name>
</gene>
<proteinExistence type="inferred from homology"/>
<accession>A0A6M4GWL4</accession>
<dbReference type="GO" id="GO:0006207">
    <property type="term" value="P:'de novo' pyrimidine nucleobase biosynthetic process"/>
    <property type="evidence" value="ECO:0007669"/>
    <property type="project" value="UniProtKB-UniRule"/>
</dbReference>
<feature type="domain" description="Dihydroorotate dehydrogenase catalytic" evidence="12">
    <location>
        <begin position="47"/>
        <end position="337"/>
    </location>
</feature>
<feature type="binding site" evidence="11">
    <location>
        <position position="218"/>
    </location>
    <ligand>
        <name>FMN</name>
        <dbReference type="ChEBI" id="CHEBI:58210"/>
    </ligand>
</feature>
<comment type="function">
    <text evidence="1 11">Catalyzes the conversion of dihydroorotate to orotate with quinone as electron acceptor.</text>
</comment>
<comment type="subunit">
    <text evidence="11">Monomer.</text>
</comment>
<evidence type="ECO:0000256" key="2">
    <source>
        <dbReference type="ARBA" id="ARBA00004370"/>
    </source>
</evidence>
<dbReference type="NCBIfam" id="NF003644">
    <property type="entry name" value="PRK05286.1-1"/>
    <property type="match status" value="1"/>
</dbReference>
<keyword evidence="14" id="KW-1185">Reference proteome</keyword>
<dbReference type="Proteomes" id="UP000501534">
    <property type="component" value="Chromosome"/>
</dbReference>
<feature type="binding site" evidence="11">
    <location>
        <position position="86"/>
    </location>
    <ligand>
        <name>FMN</name>
        <dbReference type="ChEBI" id="CHEBI:58210"/>
    </ligand>
</feature>
<comment type="catalytic activity">
    <reaction evidence="10 11">
        <text>(S)-dihydroorotate + a quinone = orotate + a quinol</text>
        <dbReference type="Rhea" id="RHEA:30187"/>
        <dbReference type="ChEBI" id="CHEBI:24646"/>
        <dbReference type="ChEBI" id="CHEBI:30839"/>
        <dbReference type="ChEBI" id="CHEBI:30864"/>
        <dbReference type="ChEBI" id="CHEBI:132124"/>
        <dbReference type="EC" id="1.3.5.2"/>
    </reaction>
</comment>
<keyword evidence="7 11" id="KW-0665">Pyrimidine biosynthesis</keyword>
<dbReference type="InterPro" id="IPR012135">
    <property type="entry name" value="Dihydroorotate_DH_1_2"/>
</dbReference>
<dbReference type="PIRSF" id="PIRSF000164">
    <property type="entry name" value="DHO_oxidase"/>
    <property type="match status" value="1"/>
</dbReference>
<dbReference type="NCBIfam" id="TIGR01036">
    <property type="entry name" value="pyrD_sub2"/>
    <property type="match status" value="1"/>
</dbReference>
<sequence length="340" mass="35951">MLYSLARAALFRLDPEVAHDLTLKSLCAMGPGVALLGAGADAVDETTRVMGIDFPNPVGLAAGLDKNGDCIDAMAALGFGFVEIGTVTPRPQPGNPKPRIFRLVEHDAIINRLGFNNGGVENLVRNVERASFRGVLGINIGKNFDTPIERAADDYLACLDAVYAHATYVTVNISSPNTKNLRDLQSPEKLDELLGAVMARRDKLAARDGLRPKPLAVKVAPDLDDEQIESIASIAIKHRIDGLIATNTTLDREPVAGHAHAGEAGGLSGRPVFERSTTVLRKLAKALGGKVPLIGVGGILSGSDAKAKRDAGASLVQVYTGFIYRGPALIADARQALRGR</sequence>
<dbReference type="GO" id="GO:0005737">
    <property type="term" value="C:cytoplasm"/>
    <property type="evidence" value="ECO:0007669"/>
    <property type="project" value="InterPro"/>
</dbReference>
<dbReference type="KEGG" id="uru:DSM104443_02718"/>
<evidence type="ECO:0000259" key="12">
    <source>
        <dbReference type="Pfam" id="PF01180"/>
    </source>
</evidence>
<feature type="binding site" evidence="11">
    <location>
        <position position="66"/>
    </location>
    <ligand>
        <name>substrate</name>
    </ligand>
</feature>
<dbReference type="InterPro" id="IPR005720">
    <property type="entry name" value="Dihydroorotate_DH_cat"/>
</dbReference>
<dbReference type="InterPro" id="IPR050074">
    <property type="entry name" value="DHO_dehydrogenase"/>
</dbReference>
<comment type="cofactor">
    <cofactor evidence="11">
        <name>FMN</name>
        <dbReference type="ChEBI" id="CHEBI:58210"/>
    </cofactor>
    <text evidence="11">Binds 1 FMN per subunit.</text>
</comment>
<evidence type="ECO:0000313" key="13">
    <source>
        <dbReference type="EMBL" id="QJR11639.1"/>
    </source>
</evidence>
<dbReference type="NCBIfam" id="NF003652">
    <property type="entry name" value="PRK05286.2-5"/>
    <property type="match status" value="1"/>
</dbReference>
<keyword evidence="11" id="KW-1003">Cell membrane</keyword>
<dbReference type="Gene3D" id="3.20.20.70">
    <property type="entry name" value="Aldolase class I"/>
    <property type="match status" value="1"/>
</dbReference>
<feature type="binding site" evidence="11">
    <location>
        <position position="172"/>
    </location>
    <ligand>
        <name>FMN</name>
        <dbReference type="ChEBI" id="CHEBI:58210"/>
    </ligand>
</feature>
<evidence type="ECO:0000313" key="14">
    <source>
        <dbReference type="Proteomes" id="UP000501534"/>
    </source>
</evidence>
<dbReference type="NCBIfam" id="NF003646">
    <property type="entry name" value="PRK05286.1-4"/>
    <property type="match status" value="1"/>
</dbReference>
<evidence type="ECO:0000256" key="11">
    <source>
        <dbReference type="HAMAP-Rule" id="MF_00225"/>
    </source>
</evidence>
<evidence type="ECO:0000256" key="7">
    <source>
        <dbReference type="ARBA" id="ARBA00022975"/>
    </source>
</evidence>
<keyword evidence="5 11" id="KW-0285">Flavoprotein</keyword>
<name>A0A6M4GWL4_9PROT</name>
<dbReference type="HAMAP" id="MF_00225">
    <property type="entry name" value="DHO_dh_type2"/>
    <property type="match status" value="1"/>
</dbReference>
<dbReference type="GO" id="GO:0106430">
    <property type="term" value="F:dihydroorotate dehydrogenase (quinone) activity"/>
    <property type="evidence" value="ECO:0007669"/>
    <property type="project" value="UniProtKB-EC"/>
</dbReference>
<dbReference type="UniPathway" id="UPA00070">
    <property type="reaction ID" value="UER00946"/>
</dbReference>
<dbReference type="InterPro" id="IPR013785">
    <property type="entry name" value="Aldolase_TIM"/>
</dbReference>
<dbReference type="AlphaFoldDB" id="A0A6M4GWL4"/>
<evidence type="ECO:0000256" key="10">
    <source>
        <dbReference type="ARBA" id="ARBA00048639"/>
    </source>
</evidence>
<feature type="binding site" evidence="11">
    <location>
        <begin position="247"/>
        <end position="248"/>
    </location>
    <ligand>
        <name>substrate</name>
    </ligand>
</feature>
<keyword evidence="6 11" id="KW-0288">FMN</keyword>
<feature type="binding site" evidence="11">
    <location>
        <position position="177"/>
    </location>
    <ligand>
        <name>substrate</name>
    </ligand>
</feature>
<evidence type="ECO:0000256" key="4">
    <source>
        <dbReference type="ARBA" id="ARBA00005359"/>
    </source>
</evidence>
<dbReference type="EMBL" id="CP053069">
    <property type="protein sequence ID" value="QJR11639.1"/>
    <property type="molecule type" value="Genomic_DNA"/>
</dbReference>
<feature type="binding site" evidence="11">
    <location>
        <begin position="62"/>
        <end position="66"/>
    </location>
    <ligand>
        <name>FMN</name>
        <dbReference type="ChEBI" id="CHEBI:58210"/>
    </ligand>
</feature>
<feature type="binding site" evidence="11">
    <location>
        <position position="298"/>
    </location>
    <ligand>
        <name>FMN</name>
        <dbReference type="ChEBI" id="CHEBI:58210"/>
    </ligand>
</feature>
<comment type="subcellular location">
    <subcellularLocation>
        <location evidence="11">Cell membrane</location>
        <topology evidence="11">Peripheral membrane protein</topology>
    </subcellularLocation>
    <subcellularLocation>
        <location evidence="2">Membrane</location>
    </subcellularLocation>
</comment>
<reference evidence="13 14" key="1">
    <citation type="submission" date="2020-04" db="EMBL/GenBank/DDBJ databases">
        <title>Usitatibacter rugosus gen. nov., sp. nov. and Usitatibacter palustris sp. nov., novel members of Usitatibacteraceae fam. nov. within the order Nitrosomonadales isolated from soil.</title>
        <authorList>
            <person name="Huber K.J."/>
            <person name="Neumann-Schaal M."/>
            <person name="Geppert A."/>
            <person name="Luckner M."/>
            <person name="Wanner G."/>
            <person name="Overmann J."/>
        </authorList>
    </citation>
    <scope>NUCLEOTIDE SEQUENCE [LARGE SCALE GENOMIC DNA]</scope>
    <source>
        <strain evidence="13 14">0125_3</strain>
    </source>
</reference>
<evidence type="ECO:0000256" key="1">
    <source>
        <dbReference type="ARBA" id="ARBA00003125"/>
    </source>
</evidence>
<feature type="binding site" evidence="11">
    <location>
        <begin position="111"/>
        <end position="115"/>
    </location>
    <ligand>
        <name>substrate</name>
    </ligand>
</feature>
<keyword evidence="9 11" id="KW-0472">Membrane</keyword>
<feature type="active site" description="Nucleophile" evidence="11">
    <location>
        <position position="175"/>
    </location>
</feature>
<keyword evidence="8 11" id="KW-0560">Oxidoreductase</keyword>
<feature type="binding site" evidence="11">
    <location>
        <position position="172"/>
    </location>
    <ligand>
        <name>substrate</name>
    </ligand>
</feature>
<dbReference type="Pfam" id="PF01180">
    <property type="entry name" value="DHO_dh"/>
    <property type="match status" value="1"/>
</dbReference>
<dbReference type="RefSeq" id="WP_171093147.1">
    <property type="nucleotide sequence ID" value="NZ_CP053069.1"/>
</dbReference>
<evidence type="ECO:0000256" key="8">
    <source>
        <dbReference type="ARBA" id="ARBA00023002"/>
    </source>
</evidence>
<comment type="pathway">
    <text evidence="3 11">Pyrimidine metabolism; UMP biosynthesis via de novo pathway; orotate from (S)-dihydroorotate (quinone route): step 1/1.</text>
</comment>
<feature type="binding site" evidence="11">
    <location>
        <position position="269"/>
    </location>
    <ligand>
        <name>FMN</name>
        <dbReference type="ChEBI" id="CHEBI:58210"/>
    </ligand>
</feature>
<dbReference type="PROSITE" id="PS00911">
    <property type="entry name" value="DHODEHASE_1"/>
    <property type="match status" value="1"/>
</dbReference>
<comment type="similarity">
    <text evidence="4 11">Belongs to the dihydroorotate dehydrogenase family. Type 2 subfamily.</text>
</comment>
<evidence type="ECO:0000256" key="3">
    <source>
        <dbReference type="ARBA" id="ARBA00005161"/>
    </source>
</evidence>
<dbReference type="PANTHER" id="PTHR48109:SF4">
    <property type="entry name" value="DIHYDROOROTATE DEHYDROGENASE (QUINONE), MITOCHONDRIAL"/>
    <property type="match status" value="1"/>
</dbReference>
<dbReference type="InterPro" id="IPR005719">
    <property type="entry name" value="Dihydroorotate_DH_2"/>
</dbReference>
<dbReference type="PANTHER" id="PTHR48109">
    <property type="entry name" value="DIHYDROOROTATE DEHYDROGENASE (QUINONE), MITOCHONDRIAL-RELATED"/>
    <property type="match status" value="1"/>
</dbReference>